<dbReference type="EMBL" id="CP155447">
    <property type="protein sequence ID" value="XBH02359.1"/>
    <property type="molecule type" value="Genomic_DNA"/>
</dbReference>
<name>A0AAU7CAL5_9BACT</name>
<dbReference type="InterPro" id="IPR053205">
    <property type="entry name" value="GHMP_kinase_L-arabinokinase"/>
</dbReference>
<organism evidence="1">
    <name type="scientific">Singulisphaera sp. Ch08</name>
    <dbReference type="NCBI Taxonomy" id="3120278"/>
    <lineage>
        <taxon>Bacteria</taxon>
        <taxon>Pseudomonadati</taxon>
        <taxon>Planctomycetota</taxon>
        <taxon>Planctomycetia</taxon>
        <taxon>Isosphaerales</taxon>
        <taxon>Isosphaeraceae</taxon>
        <taxon>Singulisphaera</taxon>
    </lineage>
</organism>
<dbReference type="PANTHER" id="PTHR38134">
    <property type="entry name" value="SLR1395 PROTEIN"/>
    <property type="match status" value="1"/>
</dbReference>
<sequence length="374" mass="40306">MGRCGGLAVYVTSHGFGHLNRSVAVINRMPTDIPVTVRCHPNLFAHWRERLRRPAELEAHVSDVGALNPPGDSNATDGEATLAMAGRVHAEAIARVDEEANKLRDEGTAAVLCDVPPVPLVAARRAGVPGFLLANFTWADIYAPYAKAMGGEATAFVAEMRRDYRQATALFRAEPALRMAELAPTIEVGMVVTPGRNRRDELVKQLGLSPAVKLVYFYIGRYGQANLGWERLERLQSRGIHFVGFHEAPVGPLANLHAIAATEWTGADLAASADAIVAKAGYGTTCEAMVSGTPMIYPPRTGFAEHRALDRALRSWGGGVPASARAFAEFRLDSHLEKALALKPGPPPFPADGAGRVAERLTQTCRSTPPRRPR</sequence>
<reference evidence="1" key="1">
    <citation type="submission" date="2024-05" db="EMBL/GenBank/DDBJ databases">
        <title>Planctomycetes of the genus Singulisphaera possess chitinolytic capabilities.</title>
        <authorList>
            <person name="Ivanova A."/>
        </authorList>
    </citation>
    <scope>NUCLEOTIDE SEQUENCE</scope>
    <source>
        <strain evidence="1">Ch08T</strain>
    </source>
</reference>
<dbReference type="Gene3D" id="3.40.50.2000">
    <property type="entry name" value="Glycogen Phosphorylase B"/>
    <property type="match status" value="1"/>
</dbReference>
<dbReference type="RefSeq" id="WP_406695102.1">
    <property type="nucleotide sequence ID" value="NZ_CP155447.1"/>
</dbReference>
<evidence type="ECO:0000313" key="1">
    <source>
        <dbReference type="EMBL" id="XBH02359.1"/>
    </source>
</evidence>
<proteinExistence type="predicted"/>
<dbReference type="AlphaFoldDB" id="A0AAU7CAL5"/>
<evidence type="ECO:0008006" key="2">
    <source>
        <dbReference type="Google" id="ProtNLM"/>
    </source>
</evidence>
<protein>
    <recommendedName>
        <fullName evidence="2">Glycosyl transferase family 28 C-terminal domain-containing protein</fullName>
    </recommendedName>
</protein>
<accession>A0AAU7CAL5</accession>
<dbReference type="PANTHER" id="PTHR38134:SF2">
    <property type="entry name" value="GALACTOKINASE"/>
    <property type="match status" value="1"/>
</dbReference>
<gene>
    <name evidence="1" type="ORF">V5E97_29095</name>
</gene>
<dbReference type="SUPFAM" id="SSF53756">
    <property type="entry name" value="UDP-Glycosyltransferase/glycogen phosphorylase"/>
    <property type="match status" value="1"/>
</dbReference>